<keyword evidence="1" id="KW-0175">Coiled coil</keyword>
<dbReference type="Pfam" id="PF22486">
    <property type="entry name" value="MATH_2"/>
    <property type="match status" value="1"/>
</dbReference>
<feature type="domain" description="MATH" evidence="2">
    <location>
        <begin position="1"/>
        <end position="115"/>
    </location>
</feature>
<accession>A0AAW1VYB3</accession>
<dbReference type="AlphaFoldDB" id="A0AAW1VYB3"/>
<keyword evidence="4" id="KW-1185">Reference proteome</keyword>
<evidence type="ECO:0000313" key="4">
    <source>
        <dbReference type="Proteomes" id="UP001457282"/>
    </source>
</evidence>
<evidence type="ECO:0000313" key="3">
    <source>
        <dbReference type="EMBL" id="KAK9912378.1"/>
    </source>
</evidence>
<dbReference type="InterPro" id="IPR002083">
    <property type="entry name" value="MATH/TRAF_dom"/>
</dbReference>
<dbReference type="PANTHER" id="PTHR46236">
    <property type="entry name" value="TRAF-LIKE SUPERFAMILY PROTEIN"/>
    <property type="match status" value="1"/>
</dbReference>
<evidence type="ECO:0000256" key="1">
    <source>
        <dbReference type="ARBA" id="ARBA00023054"/>
    </source>
</evidence>
<gene>
    <name evidence="3" type="ORF">M0R45_036245</name>
</gene>
<comment type="caution">
    <text evidence="3">The sequence shown here is derived from an EMBL/GenBank/DDBJ whole genome shotgun (WGS) entry which is preliminary data.</text>
</comment>
<dbReference type="SUPFAM" id="SSF49599">
    <property type="entry name" value="TRAF domain-like"/>
    <property type="match status" value="1"/>
</dbReference>
<evidence type="ECO:0000259" key="2">
    <source>
        <dbReference type="PROSITE" id="PS50144"/>
    </source>
</evidence>
<dbReference type="Proteomes" id="UP001457282">
    <property type="component" value="Unassembled WGS sequence"/>
</dbReference>
<name>A0AAW1VYB3_RUBAR</name>
<organism evidence="3 4">
    <name type="scientific">Rubus argutus</name>
    <name type="common">Southern blackberry</name>
    <dbReference type="NCBI Taxonomy" id="59490"/>
    <lineage>
        <taxon>Eukaryota</taxon>
        <taxon>Viridiplantae</taxon>
        <taxon>Streptophyta</taxon>
        <taxon>Embryophyta</taxon>
        <taxon>Tracheophyta</taxon>
        <taxon>Spermatophyta</taxon>
        <taxon>Magnoliopsida</taxon>
        <taxon>eudicotyledons</taxon>
        <taxon>Gunneridae</taxon>
        <taxon>Pentapetalae</taxon>
        <taxon>rosids</taxon>
        <taxon>fabids</taxon>
        <taxon>Rosales</taxon>
        <taxon>Rosaceae</taxon>
        <taxon>Rosoideae</taxon>
        <taxon>Rosoideae incertae sedis</taxon>
        <taxon>Rubus</taxon>
    </lineage>
</organism>
<dbReference type="InterPro" id="IPR050804">
    <property type="entry name" value="MCC"/>
</dbReference>
<dbReference type="CDD" id="cd00121">
    <property type="entry name" value="MATH"/>
    <property type="match status" value="1"/>
</dbReference>
<dbReference type="InterPro" id="IPR008974">
    <property type="entry name" value="TRAF-like"/>
</dbReference>
<proteinExistence type="predicted"/>
<dbReference type="PROSITE" id="PS50144">
    <property type="entry name" value="MATH"/>
    <property type="match status" value="1"/>
</dbReference>
<dbReference type="PANTHER" id="PTHR46236:SF35">
    <property type="entry name" value="MATH DOMAIN-CONTAINING PROTEIN"/>
    <property type="match status" value="1"/>
</dbReference>
<sequence>MDENHYSEVFVVGGFKWRISIYPKGNNTKEYLSMYLNTADSSTLTSESGLSRIVKFSLTVVNQLDRNKSIKTSTCKDFKDISSGWGFREFLLLSEIRDLSKGYLVNDNVIVEAEVQFVRVILDS</sequence>
<dbReference type="SMART" id="SM00061">
    <property type="entry name" value="MATH"/>
    <property type="match status" value="1"/>
</dbReference>
<dbReference type="EMBL" id="JBEDUW010000007">
    <property type="protein sequence ID" value="KAK9912378.1"/>
    <property type="molecule type" value="Genomic_DNA"/>
</dbReference>
<dbReference type="Gene3D" id="2.60.210.10">
    <property type="entry name" value="Apoptosis, Tumor Necrosis Factor Receptor Associated Protein 2, Chain A"/>
    <property type="match status" value="1"/>
</dbReference>
<protein>
    <recommendedName>
        <fullName evidence="2">MATH domain-containing protein</fullName>
    </recommendedName>
</protein>
<reference evidence="3 4" key="1">
    <citation type="journal article" date="2023" name="G3 (Bethesda)">
        <title>A chromosome-length genome assembly and annotation of blackberry (Rubus argutus, cv. 'Hillquist').</title>
        <authorList>
            <person name="Bruna T."/>
            <person name="Aryal R."/>
            <person name="Dudchenko O."/>
            <person name="Sargent D.J."/>
            <person name="Mead D."/>
            <person name="Buti M."/>
            <person name="Cavallini A."/>
            <person name="Hytonen T."/>
            <person name="Andres J."/>
            <person name="Pham M."/>
            <person name="Weisz D."/>
            <person name="Mascagni F."/>
            <person name="Usai G."/>
            <person name="Natali L."/>
            <person name="Bassil N."/>
            <person name="Fernandez G.E."/>
            <person name="Lomsadze A."/>
            <person name="Armour M."/>
            <person name="Olukolu B."/>
            <person name="Poorten T."/>
            <person name="Britton C."/>
            <person name="Davik J."/>
            <person name="Ashrafi H."/>
            <person name="Aiden E.L."/>
            <person name="Borodovsky M."/>
            <person name="Worthington M."/>
        </authorList>
    </citation>
    <scope>NUCLEOTIDE SEQUENCE [LARGE SCALE GENOMIC DNA]</scope>
    <source>
        <strain evidence="3">PI 553951</strain>
    </source>
</reference>